<dbReference type="EMBL" id="CAHPRB010000096">
    <property type="protein sequence ID" value="CAB5619921.1"/>
    <property type="molecule type" value="Genomic_DNA"/>
</dbReference>
<reference evidence="1" key="1">
    <citation type="submission" date="2020-05" db="EMBL/GenBank/DDBJ databases">
        <authorList>
            <person name="Delgado-Blas J."/>
        </authorList>
    </citation>
    <scope>NUCLEOTIDE SEQUENCE</scope>
    <source>
        <strain evidence="1">BB1468</strain>
    </source>
</reference>
<organism evidence="1 2">
    <name type="scientific">Citrobacter youngae</name>
    <dbReference type="NCBI Taxonomy" id="133448"/>
    <lineage>
        <taxon>Bacteria</taxon>
        <taxon>Pseudomonadati</taxon>
        <taxon>Pseudomonadota</taxon>
        <taxon>Gammaproteobacteria</taxon>
        <taxon>Enterobacterales</taxon>
        <taxon>Enterobacteriaceae</taxon>
        <taxon>Citrobacter</taxon>
        <taxon>Citrobacter freundii complex</taxon>
    </lineage>
</organism>
<protein>
    <submittedName>
        <fullName evidence="1">Uncharacterized protein</fullName>
    </submittedName>
</protein>
<proteinExistence type="predicted"/>
<accession>A0ABN7GV19</accession>
<evidence type="ECO:0000313" key="2">
    <source>
        <dbReference type="Proteomes" id="UP000835792"/>
    </source>
</evidence>
<keyword evidence="2" id="KW-1185">Reference proteome</keyword>
<name>A0ABN7GV19_9ENTR</name>
<evidence type="ECO:0000313" key="1">
    <source>
        <dbReference type="EMBL" id="CAB5619921.1"/>
    </source>
</evidence>
<dbReference type="Proteomes" id="UP000835792">
    <property type="component" value="Unassembled WGS sequence"/>
</dbReference>
<comment type="caution">
    <text evidence="1">The sequence shown here is derived from an EMBL/GenBank/DDBJ whole genome shotgun (WGS) entry which is preliminary data.</text>
</comment>
<gene>
    <name evidence="1" type="ORF">GHA_05318</name>
</gene>
<sequence length="68" mass="8075">MQGVLLQDFTHHFRDRFVYEEAMRAELFIQQGEIRLNDDFMADLVARPRQTPEMSHHAVDEFHGQGMQ</sequence>